<name>A0ABT4VNV0_9HYPH</name>
<organism evidence="2 3">
    <name type="scientific">Hoeflea poritis</name>
    <dbReference type="NCBI Taxonomy" id="2993659"/>
    <lineage>
        <taxon>Bacteria</taxon>
        <taxon>Pseudomonadati</taxon>
        <taxon>Pseudomonadota</taxon>
        <taxon>Alphaproteobacteria</taxon>
        <taxon>Hyphomicrobiales</taxon>
        <taxon>Rhizobiaceae</taxon>
        <taxon>Hoeflea</taxon>
    </lineage>
</organism>
<dbReference type="Proteomes" id="UP001148313">
    <property type="component" value="Unassembled WGS sequence"/>
</dbReference>
<proteinExistence type="predicted"/>
<dbReference type="InterPro" id="IPR012924">
    <property type="entry name" value="TfuA_core"/>
</dbReference>
<keyword evidence="3" id="KW-1185">Reference proteome</keyword>
<dbReference type="RefSeq" id="WP_271090132.1">
    <property type="nucleotide sequence ID" value="NZ_JAPJZH010000007.1"/>
</dbReference>
<sequence>MIVVFAGPSLAGERLDRFGGMDFLPPVKQGDLYLAAQDGPEAIGVIDGMFDGVPSVWHKEILWAMSREIPVFGGASMGALRAAELDSFGMTGIGRIYEAYRDGILEDDDEVALQHGPAEAGYAPLSLAMINIRATLDEALRVGRLTQDQRGAIAGQAKAIHFKERTWEAVLAALERVPGVDARDVCAWLQENYIDLKKADALELLARLQDAGNWLDRPVGFHFEHTELWRQGVVEWRQRPDPVNTVDDTAFRLVPRERLFRSAGGED</sequence>
<evidence type="ECO:0000313" key="3">
    <source>
        <dbReference type="Proteomes" id="UP001148313"/>
    </source>
</evidence>
<accession>A0ABT4VNV0</accession>
<feature type="domain" description="TfuA-like core" evidence="1">
    <location>
        <begin position="47"/>
        <end position="166"/>
    </location>
</feature>
<gene>
    <name evidence="2" type="ORF">OOZ53_13580</name>
</gene>
<dbReference type="Pfam" id="PF07812">
    <property type="entry name" value="TfuA"/>
    <property type="match status" value="1"/>
</dbReference>
<dbReference type="EMBL" id="JAPJZH010000007">
    <property type="protein sequence ID" value="MDA4846392.1"/>
    <property type="molecule type" value="Genomic_DNA"/>
</dbReference>
<evidence type="ECO:0000259" key="1">
    <source>
        <dbReference type="Pfam" id="PF07812"/>
    </source>
</evidence>
<comment type="caution">
    <text evidence="2">The sequence shown here is derived from an EMBL/GenBank/DDBJ whole genome shotgun (WGS) entry which is preliminary data.</text>
</comment>
<reference evidence="2" key="1">
    <citation type="submission" date="2022-11" db="EMBL/GenBank/DDBJ databases">
        <title>Hoeflea poritis sp. nov., isolated from scleractinian coral Porites lutea.</title>
        <authorList>
            <person name="Zhang G."/>
            <person name="Wei Q."/>
            <person name="Cai L."/>
        </authorList>
    </citation>
    <scope>NUCLEOTIDE SEQUENCE</scope>
    <source>
        <strain evidence="2">E7-10</strain>
    </source>
</reference>
<protein>
    <submittedName>
        <fullName evidence="2">TfuA-like protein</fullName>
    </submittedName>
</protein>
<evidence type="ECO:0000313" key="2">
    <source>
        <dbReference type="EMBL" id="MDA4846392.1"/>
    </source>
</evidence>